<dbReference type="EMBL" id="CP111019">
    <property type="protein sequence ID" value="WAR12099.1"/>
    <property type="molecule type" value="Genomic_DNA"/>
</dbReference>
<accession>A0ABY7ET51</accession>
<evidence type="ECO:0000313" key="2">
    <source>
        <dbReference type="EMBL" id="WAR12099.1"/>
    </source>
</evidence>
<dbReference type="PANTHER" id="PTHR34415:SF1">
    <property type="entry name" value="INTEGRASE CATALYTIC DOMAIN-CONTAINING PROTEIN"/>
    <property type="match status" value="1"/>
</dbReference>
<evidence type="ECO:0000313" key="3">
    <source>
        <dbReference type="Proteomes" id="UP001164746"/>
    </source>
</evidence>
<name>A0ABY7ET51_MYAAR</name>
<organism evidence="2 3">
    <name type="scientific">Mya arenaria</name>
    <name type="common">Soft-shell clam</name>
    <dbReference type="NCBI Taxonomy" id="6604"/>
    <lineage>
        <taxon>Eukaryota</taxon>
        <taxon>Metazoa</taxon>
        <taxon>Spiralia</taxon>
        <taxon>Lophotrochozoa</taxon>
        <taxon>Mollusca</taxon>
        <taxon>Bivalvia</taxon>
        <taxon>Autobranchia</taxon>
        <taxon>Heteroconchia</taxon>
        <taxon>Euheterodonta</taxon>
        <taxon>Imparidentia</taxon>
        <taxon>Neoheterodontei</taxon>
        <taxon>Myida</taxon>
        <taxon>Myoidea</taxon>
        <taxon>Myidae</taxon>
        <taxon>Mya</taxon>
    </lineage>
</organism>
<keyword evidence="3" id="KW-1185">Reference proteome</keyword>
<gene>
    <name evidence="2" type="ORF">MAR_026279</name>
</gene>
<protein>
    <submittedName>
        <fullName evidence="2">Uncharacterized protein</fullName>
    </submittedName>
</protein>
<dbReference type="Proteomes" id="UP001164746">
    <property type="component" value="Chromosome 8"/>
</dbReference>
<evidence type="ECO:0000256" key="1">
    <source>
        <dbReference type="SAM" id="MobiDB-lite"/>
    </source>
</evidence>
<feature type="compositionally biased region" description="Basic and acidic residues" evidence="1">
    <location>
        <begin position="39"/>
        <end position="51"/>
    </location>
</feature>
<reference evidence="2" key="1">
    <citation type="submission" date="2022-11" db="EMBL/GenBank/DDBJ databases">
        <title>Centuries of genome instability and evolution in soft-shell clam transmissible cancer (bioRxiv).</title>
        <authorList>
            <person name="Hart S.F.M."/>
            <person name="Yonemitsu M.A."/>
            <person name="Giersch R.M."/>
            <person name="Beal B.F."/>
            <person name="Arriagada G."/>
            <person name="Davis B.W."/>
            <person name="Ostrander E.A."/>
            <person name="Goff S.P."/>
            <person name="Metzger M.J."/>
        </authorList>
    </citation>
    <scope>NUCLEOTIDE SEQUENCE</scope>
    <source>
        <strain evidence="2">MELC-2E11</strain>
        <tissue evidence="2">Siphon/mantle</tissue>
    </source>
</reference>
<feature type="region of interest" description="Disordered" evidence="1">
    <location>
        <begin position="31"/>
        <end position="52"/>
    </location>
</feature>
<sequence length="363" mass="41464">MKEHCALSKRNGPIRELDSLLGTYSIETISIRESTSAPEHNDRDDTQREDTSWDVVEGTDEDGELSRLDTRIEDYLSGSICDDNDESMQAPDEYMSTDDCRCKTTCMSLFHSDGIQEHILSVREMEKSEKELYVMGSLQKFAHEKTKGGKRKRIRYRYVDDGRNVARRERKVYRETLKEAADEVSSHVRAIGPVPVLSCPELVHGHYTFDYSQNVTIPHHSRQMGPLYCITGRKAHIFGVRIDSTGKQCLVDSGFANIKKNYSDGAMLDWKSYLQLDFLPVRGIQKYHSFRFCKADSSAVYVKRTSGEPEARVQLMKRAAVLPQGMPNTVTPAGLIAERRRYLRMHVRQYVRPACSDSTCPEE</sequence>
<dbReference type="PANTHER" id="PTHR34415">
    <property type="entry name" value="INTEGRASE CATALYTIC DOMAIN-CONTAINING PROTEIN"/>
    <property type="match status" value="1"/>
</dbReference>
<proteinExistence type="predicted"/>